<reference evidence="12" key="2">
    <citation type="submission" date="2015-01" db="EMBL/GenBank/DDBJ databases">
        <title>Evolutionary Origins and Diversification of the Mycorrhizal Mutualists.</title>
        <authorList>
            <consortium name="DOE Joint Genome Institute"/>
            <consortium name="Mycorrhizal Genomics Consortium"/>
            <person name="Kohler A."/>
            <person name="Kuo A."/>
            <person name="Nagy L.G."/>
            <person name="Floudas D."/>
            <person name="Copeland A."/>
            <person name="Barry K.W."/>
            <person name="Cichocki N."/>
            <person name="Veneault-Fourrey C."/>
            <person name="LaButti K."/>
            <person name="Lindquist E.A."/>
            <person name="Lipzen A."/>
            <person name="Lundell T."/>
            <person name="Morin E."/>
            <person name="Murat C."/>
            <person name="Riley R."/>
            <person name="Ohm R."/>
            <person name="Sun H."/>
            <person name="Tunlid A."/>
            <person name="Henrissat B."/>
            <person name="Grigoriev I.V."/>
            <person name="Hibbett D.S."/>
            <person name="Martin F."/>
        </authorList>
    </citation>
    <scope>NUCLEOTIDE SEQUENCE [LARGE SCALE GENOMIC DNA]</scope>
    <source>
        <strain evidence="12">MAFF 305830</strain>
    </source>
</reference>
<dbReference type="Pfam" id="PF05192">
    <property type="entry name" value="MutS_III"/>
    <property type="match status" value="1"/>
</dbReference>
<evidence type="ECO:0000256" key="3">
    <source>
        <dbReference type="ARBA" id="ARBA00022741"/>
    </source>
</evidence>
<dbReference type="InterPro" id="IPR045076">
    <property type="entry name" value="MutS"/>
</dbReference>
<keyword evidence="4" id="KW-0067">ATP-binding</keyword>
<keyword evidence="3" id="KW-0547">Nucleotide-binding</keyword>
<dbReference type="Gene3D" id="3.30.420.110">
    <property type="entry name" value="MutS, connector domain"/>
    <property type="match status" value="1"/>
</dbReference>
<evidence type="ECO:0000256" key="4">
    <source>
        <dbReference type="ARBA" id="ARBA00022840"/>
    </source>
</evidence>
<dbReference type="PIRSF" id="PIRSF005813">
    <property type="entry name" value="MSH2"/>
    <property type="match status" value="1"/>
</dbReference>
<dbReference type="PANTHER" id="PTHR11361:SF21">
    <property type="entry name" value="MUTS PROTEIN HOMOLOG 4"/>
    <property type="match status" value="1"/>
</dbReference>
<dbReference type="Pfam" id="PF05190">
    <property type="entry name" value="MutS_IV"/>
    <property type="match status" value="1"/>
</dbReference>
<dbReference type="GO" id="GO:0030983">
    <property type="term" value="F:mismatched DNA binding"/>
    <property type="evidence" value="ECO:0007669"/>
    <property type="project" value="InterPro"/>
</dbReference>
<dbReference type="EMBL" id="KN824395">
    <property type="protein sequence ID" value="KIM21051.1"/>
    <property type="molecule type" value="Genomic_DNA"/>
</dbReference>
<evidence type="ECO:0000256" key="9">
    <source>
        <dbReference type="SAM" id="MobiDB-lite"/>
    </source>
</evidence>
<organism evidence="11 12">
    <name type="scientific">Serendipita vermifera MAFF 305830</name>
    <dbReference type="NCBI Taxonomy" id="933852"/>
    <lineage>
        <taxon>Eukaryota</taxon>
        <taxon>Fungi</taxon>
        <taxon>Dikarya</taxon>
        <taxon>Basidiomycota</taxon>
        <taxon>Agaricomycotina</taxon>
        <taxon>Agaricomycetes</taxon>
        <taxon>Sebacinales</taxon>
        <taxon>Serendipitaceae</taxon>
        <taxon>Serendipita</taxon>
    </lineage>
</organism>
<dbReference type="STRING" id="933852.A0A0C3AP72"/>
<dbReference type="InterPro" id="IPR000432">
    <property type="entry name" value="DNA_mismatch_repair_MutS_C"/>
</dbReference>
<dbReference type="InterPro" id="IPR007696">
    <property type="entry name" value="DNA_mismatch_repair_MutS_core"/>
</dbReference>
<feature type="domain" description="DNA mismatch repair proteins mutS family" evidence="10">
    <location>
        <begin position="658"/>
        <end position="674"/>
    </location>
</feature>
<comment type="similarity">
    <text evidence="1">Belongs to the DNA mismatch repair MutS family.</text>
</comment>
<dbReference type="Pfam" id="PF00488">
    <property type="entry name" value="MutS_V"/>
    <property type="match status" value="1"/>
</dbReference>
<dbReference type="InterPro" id="IPR036187">
    <property type="entry name" value="DNA_mismatch_repair_MutS_sf"/>
</dbReference>
<comment type="subunit">
    <text evidence="7">Heterodimer consisting of MSH2-MSH3 (MutS beta). Forms a ternary complex with MutL alpha (MLH1-PMS1).</text>
</comment>
<evidence type="ECO:0000259" key="10">
    <source>
        <dbReference type="PROSITE" id="PS00486"/>
    </source>
</evidence>
<keyword evidence="12" id="KW-1185">Reference proteome</keyword>
<keyword evidence="6" id="KW-0469">Meiosis</keyword>
<dbReference type="SMART" id="SM00534">
    <property type="entry name" value="MUTSac"/>
    <property type="match status" value="1"/>
</dbReference>
<reference evidence="11 12" key="1">
    <citation type="submission" date="2014-04" db="EMBL/GenBank/DDBJ databases">
        <authorList>
            <consortium name="DOE Joint Genome Institute"/>
            <person name="Kuo A."/>
            <person name="Zuccaro A."/>
            <person name="Kohler A."/>
            <person name="Nagy L.G."/>
            <person name="Floudas D."/>
            <person name="Copeland A."/>
            <person name="Barry K.W."/>
            <person name="Cichocki N."/>
            <person name="Veneault-Fourrey C."/>
            <person name="LaButti K."/>
            <person name="Lindquist E.A."/>
            <person name="Lipzen A."/>
            <person name="Lundell T."/>
            <person name="Morin E."/>
            <person name="Murat C."/>
            <person name="Sun H."/>
            <person name="Tunlid A."/>
            <person name="Henrissat B."/>
            <person name="Grigoriev I.V."/>
            <person name="Hibbett D.S."/>
            <person name="Martin F."/>
            <person name="Nordberg H.P."/>
            <person name="Cantor M.N."/>
            <person name="Hua S.X."/>
        </authorList>
    </citation>
    <scope>NUCLEOTIDE SEQUENCE [LARGE SCALE GENOMIC DNA]</scope>
    <source>
        <strain evidence="11 12">MAFF 305830</strain>
    </source>
</reference>
<dbReference type="AlphaFoldDB" id="A0A0C3AP72"/>
<dbReference type="SUPFAM" id="SSF52540">
    <property type="entry name" value="P-loop containing nucleoside triphosphate hydrolases"/>
    <property type="match status" value="1"/>
</dbReference>
<dbReference type="OrthoDB" id="276261at2759"/>
<evidence type="ECO:0000256" key="1">
    <source>
        <dbReference type="ARBA" id="ARBA00006271"/>
    </source>
</evidence>
<dbReference type="SMART" id="SM00533">
    <property type="entry name" value="MUTSd"/>
    <property type="match status" value="1"/>
</dbReference>
<dbReference type="Gene3D" id="3.40.50.300">
    <property type="entry name" value="P-loop containing nucleotide triphosphate hydrolases"/>
    <property type="match status" value="1"/>
</dbReference>
<evidence type="ECO:0000313" key="11">
    <source>
        <dbReference type="EMBL" id="KIM21051.1"/>
    </source>
</evidence>
<dbReference type="GO" id="GO:0140664">
    <property type="term" value="F:ATP-dependent DNA damage sensor activity"/>
    <property type="evidence" value="ECO:0007669"/>
    <property type="project" value="InterPro"/>
</dbReference>
<evidence type="ECO:0000256" key="6">
    <source>
        <dbReference type="ARBA" id="ARBA00023254"/>
    </source>
</evidence>
<dbReference type="InterPro" id="IPR007861">
    <property type="entry name" value="DNA_mismatch_repair_MutS_clamp"/>
</dbReference>
<dbReference type="InterPro" id="IPR011184">
    <property type="entry name" value="DNA_mismatch_repair_Msh2"/>
</dbReference>
<evidence type="ECO:0000256" key="8">
    <source>
        <dbReference type="ARBA" id="ARBA00073774"/>
    </source>
</evidence>
<keyword evidence="5" id="KW-0238">DNA-binding</keyword>
<dbReference type="Proteomes" id="UP000054097">
    <property type="component" value="Unassembled WGS sequence"/>
</dbReference>
<dbReference type="SUPFAM" id="SSF48334">
    <property type="entry name" value="DNA repair protein MutS, domain III"/>
    <property type="match status" value="1"/>
</dbReference>
<dbReference type="Gene3D" id="1.10.1420.10">
    <property type="match status" value="2"/>
</dbReference>
<dbReference type="GO" id="GO:0006298">
    <property type="term" value="P:mismatch repair"/>
    <property type="evidence" value="ECO:0007669"/>
    <property type="project" value="InterPro"/>
</dbReference>
<evidence type="ECO:0000256" key="7">
    <source>
        <dbReference type="ARBA" id="ARBA00025902"/>
    </source>
</evidence>
<dbReference type="HOGENOM" id="CLU_002472_7_3_1"/>
<dbReference type="InterPro" id="IPR036678">
    <property type="entry name" value="MutS_con_dom_sf"/>
</dbReference>
<sequence length="841" mass="92764">MPAKNTSRPGTARSASRPGTGRASSSRGLGSFVVAISEGRNIGREVGVAAVDRNTGRVTVMQVADCQTYVKTLLHLSLHPPAIIIAPDTFFPSLKGTKAKSILLEHIREELPDVPLVSYPRKFWNNQTIRLLGLHFVSELSTDDNERAGLLLTIHDRFYALQAVSAVFKYIEEQDNIIYPPHTLVIKYRPIEGSMLIDTETARNLELLEGVSKQKTHSLFGLLNKTFTPQGARLLRTTILCPMASLAPIEARLSAVSELVQTEETFTAVRDALKGVQKVDLDKLIVQLAATVAGPEVGETVKGAYDRMGQLLDLQKIIRNIPRVGRATAECGSALLRVIGELVSDQRLRMIDERISEDLNESSTGSKKGAGSGLMAVMARVYAVKAERDPLLDVARASFKENVEDIHELTNTLREKHELPIELVYQKEGGGGFTLKLDRSHTEEAGWERPREWIDRVSRKKHWILSTLELKKLNAKMREMLDETLMISAKIIKQLLTDVLADIAILYKASEAIALLDILWSFSKRSIGEQAVRPEFTGTLAIKSGRHPLLETVQAAGTLVPNDVYASESSSFQIIQGPVYAPNSDARTGKSTYIRQIALLSIMSMCGCFVPAEYASFKVFDALLTRLSNEDDFERSLSTFSNEMVTSSMILGLATKESLVLVDELGRGTSSQEGIGIAHAIAEELVDRKCMTFFTTHFSDLSTTLSRYPAVVNLHLSVQNTSNNPSGLSILFNYRICDGTPEGGVNYGLELAHLADLPPDVPREAKRVALLLMEREKARKAMSADSQVNLRRKTIVKLAAQLKQILNVSTLPDEELMKYLLRVQTSVGLELDKTFGGPPTD</sequence>
<feature type="region of interest" description="Disordered" evidence="9">
    <location>
        <begin position="1"/>
        <end position="27"/>
    </location>
</feature>
<dbReference type="GO" id="GO:0005634">
    <property type="term" value="C:nucleus"/>
    <property type="evidence" value="ECO:0007669"/>
    <property type="project" value="TreeGrafter"/>
</dbReference>
<dbReference type="SUPFAM" id="SSF53150">
    <property type="entry name" value="DNA repair protein MutS, domain II"/>
    <property type="match status" value="1"/>
</dbReference>
<dbReference type="InterPro" id="IPR027417">
    <property type="entry name" value="P-loop_NTPase"/>
</dbReference>
<evidence type="ECO:0000256" key="5">
    <source>
        <dbReference type="ARBA" id="ARBA00023125"/>
    </source>
</evidence>
<dbReference type="GO" id="GO:0007131">
    <property type="term" value="P:reciprocal meiotic recombination"/>
    <property type="evidence" value="ECO:0007669"/>
    <property type="project" value="TreeGrafter"/>
</dbReference>
<protein>
    <recommendedName>
        <fullName evidence="2 8">DNA mismatch repair protein MSH3</fullName>
    </recommendedName>
    <alternativeName>
        <fullName evidence="2 8">DNA mismatch repair protein MSH3</fullName>
    </alternativeName>
</protein>
<accession>A0A0C3AP72</accession>
<gene>
    <name evidence="11" type="ORF">M408DRAFT_81053</name>
</gene>
<dbReference type="FunFam" id="3.40.50.300:FF:000870">
    <property type="entry name" value="MutS protein homolog 4"/>
    <property type="match status" value="1"/>
</dbReference>
<dbReference type="PROSITE" id="PS00486">
    <property type="entry name" value="DNA_MISMATCH_REPAIR_2"/>
    <property type="match status" value="1"/>
</dbReference>
<evidence type="ECO:0000256" key="2">
    <source>
        <dbReference type="ARBA" id="ARBA00022151"/>
    </source>
</evidence>
<dbReference type="PANTHER" id="PTHR11361">
    <property type="entry name" value="DNA MISMATCH REPAIR PROTEIN MUTS FAMILY MEMBER"/>
    <property type="match status" value="1"/>
</dbReference>
<dbReference type="GO" id="GO:0005524">
    <property type="term" value="F:ATP binding"/>
    <property type="evidence" value="ECO:0007669"/>
    <property type="project" value="UniProtKB-KW"/>
</dbReference>
<name>A0A0C3AP72_SERVB</name>
<proteinExistence type="inferred from homology"/>
<evidence type="ECO:0000313" key="12">
    <source>
        <dbReference type="Proteomes" id="UP000054097"/>
    </source>
</evidence>